<keyword evidence="9" id="KW-1185">Reference proteome</keyword>
<dbReference type="PANTHER" id="PTHR43790:SF9">
    <property type="entry name" value="GALACTOFURANOSE TRANSPORTER ATP-BINDING PROTEIN YTFR"/>
    <property type="match status" value="1"/>
</dbReference>
<protein>
    <submittedName>
        <fullName evidence="8">ABC transporter permease</fullName>
    </submittedName>
</protein>
<keyword evidence="6" id="KW-0067">ATP-binding</keyword>
<keyword evidence="5" id="KW-0547">Nucleotide-binding</keyword>
<name>A0ABQ6D0U1_9HYPH</name>
<accession>A0ABQ6D0U1</accession>
<dbReference type="Gene3D" id="3.40.50.300">
    <property type="entry name" value="P-loop containing nucleotide triphosphate hydrolases"/>
    <property type="match status" value="2"/>
</dbReference>
<evidence type="ECO:0000256" key="4">
    <source>
        <dbReference type="ARBA" id="ARBA00022737"/>
    </source>
</evidence>
<reference evidence="9" key="1">
    <citation type="journal article" date="2019" name="Int. J. Syst. Evol. Microbiol.">
        <title>The Global Catalogue of Microorganisms (GCM) 10K type strain sequencing project: providing services to taxonomists for standard genome sequencing and annotation.</title>
        <authorList>
            <consortium name="The Broad Institute Genomics Platform"/>
            <consortium name="The Broad Institute Genome Sequencing Center for Infectious Disease"/>
            <person name="Wu L."/>
            <person name="Ma J."/>
        </authorList>
    </citation>
    <scope>NUCLEOTIDE SEQUENCE [LARGE SCALE GENOMIC DNA]</scope>
    <source>
        <strain evidence="9">NBRC 101365</strain>
    </source>
</reference>
<dbReference type="InterPro" id="IPR027417">
    <property type="entry name" value="P-loop_NTPase"/>
</dbReference>
<evidence type="ECO:0000256" key="5">
    <source>
        <dbReference type="ARBA" id="ARBA00022741"/>
    </source>
</evidence>
<comment type="similarity">
    <text evidence="1">Belongs to the ABC transporter superfamily.</text>
</comment>
<dbReference type="InterPro" id="IPR017871">
    <property type="entry name" value="ABC_transporter-like_CS"/>
</dbReference>
<dbReference type="PROSITE" id="PS00211">
    <property type="entry name" value="ABC_TRANSPORTER_1"/>
    <property type="match status" value="1"/>
</dbReference>
<dbReference type="SMART" id="SM00382">
    <property type="entry name" value="AAA"/>
    <property type="match status" value="2"/>
</dbReference>
<dbReference type="RefSeq" id="WP_284317046.1">
    <property type="nucleotide sequence ID" value="NZ_BSPC01000096.1"/>
</dbReference>
<dbReference type="EMBL" id="BSPC01000096">
    <property type="protein sequence ID" value="GLS24126.1"/>
    <property type="molecule type" value="Genomic_DNA"/>
</dbReference>
<feature type="domain" description="ABC transporter" evidence="7">
    <location>
        <begin position="10"/>
        <end position="246"/>
    </location>
</feature>
<dbReference type="InterPro" id="IPR050107">
    <property type="entry name" value="ABC_carbohydrate_import_ATPase"/>
</dbReference>
<feature type="domain" description="ABC transporter" evidence="7">
    <location>
        <begin position="253"/>
        <end position="504"/>
    </location>
</feature>
<evidence type="ECO:0000259" key="7">
    <source>
        <dbReference type="PROSITE" id="PS50893"/>
    </source>
</evidence>
<evidence type="ECO:0000256" key="3">
    <source>
        <dbReference type="ARBA" id="ARBA00022597"/>
    </source>
</evidence>
<gene>
    <name evidence="8" type="ORF">GCM10007874_71470</name>
</gene>
<dbReference type="SUPFAM" id="SSF52540">
    <property type="entry name" value="P-loop containing nucleoside triphosphate hydrolases"/>
    <property type="match status" value="2"/>
</dbReference>
<evidence type="ECO:0000256" key="6">
    <source>
        <dbReference type="ARBA" id="ARBA00022840"/>
    </source>
</evidence>
<dbReference type="CDD" id="cd03215">
    <property type="entry name" value="ABC_Carb_Monos_II"/>
    <property type="match status" value="1"/>
</dbReference>
<evidence type="ECO:0000313" key="9">
    <source>
        <dbReference type="Proteomes" id="UP001156882"/>
    </source>
</evidence>
<keyword evidence="3" id="KW-0762">Sugar transport</keyword>
<comment type="caution">
    <text evidence="8">The sequence shown here is derived from an EMBL/GenBank/DDBJ whole genome shotgun (WGS) entry which is preliminary data.</text>
</comment>
<dbReference type="Proteomes" id="UP001156882">
    <property type="component" value="Unassembled WGS sequence"/>
</dbReference>
<sequence length="509" mass="55410">MADLTSDPVFLARGVSKFFPGVKALEGVSITLAKGSIHALLGENGAGKSTLIKLITGVLRPDEGELFVDGKPVHFTSTRDAIATGIGVVHQERNLIPRFSVGENIMLERLSGRLLKPIDYAEINKEAKRWLDVLGLDLDPSMPVSRLSVAKMQLVEIAKALSLRSRVLLLDEPTASLTPHETVALFALLKKLRDEGVSMIFVSHKLEEVQEICDQVTVLRDGRNACESQSMKGLGRQDLVRLMIGRSEQIPDWQPRDYSAASPVLELEGVATPLGHRDINLTVKRGEIVGLYGLVGAGRTELAKSIMGQYPAIAGTIRLDGKPVTIGSVGDAIHIHKLGYVSEDRKQEGLILLHSVLDNAGITLWRKLARYGGFLTDRTVRNTAEPYIRKLEVRTPSLGQIVGNLSGGNQQKISVAKWLAAGVRLLIVDEPSVGIDIKTKAYLHELLRELSDTGTAVLLITSDMPEMITLADRIVVMNGYRLAGDVPNTRDYAAVSEGIMNLIHKVDAA</sequence>
<dbReference type="InterPro" id="IPR003439">
    <property type="entry name" value="ABC_transporter-like_ATP-bd"/>
</dbReference>
<keyword evidence="4" id="KW-0677">Repeat</keyword>
<evidence type="ECO:0000256" key="1">
    <source>
        <dbReference type="ARBA" id="ARBA00005417"/>
    </source>
</evidence>
<evidence type="ECO:0000313" key="8">
    <source>
        <dbReference type="EMBL" id="GLS24126.1"/>
    </source>
</evidence>
<dbReference type="PROSITE" id="PS50893">
    <property type="entry name" value="ABC_TRANSPORTER_2"/>
    <property type="match status" value="2"/>
</dbReference>
<dbReference type="CDD" id="cd03216">
    <property type="entry name" value="ABC_Carb_Monos_I"/>
    <property type="match status" value="1"/>
</dbReference>
<dbReference type="PANTHER" id="PTHR43790">
    <property type="entry name" value="CARBOHYDRATE TRANSPORT ATP-BINDING PROTEIN MG119-RELATED"/>
    <property type="match status" value="1"/>
</dbReference>
<dbReference type="Pfam" id="PF00005">
    <property type="entry name" value="ABC_tran"/>
    <property type="match status" value="2"/>
</dbReference>
<organism evidence="8 9">
    <name type="scientific">Labrys miyagiensis</name>
    <dbReference type="NCBI Taxonomy" id="346912"/>
    <lineage>
        <taxon>Bacteria</taxon>
        <taxon>Pseudomonadati</taxon>
        <taxon>Pseudomonadota</taxon>
        <taxon>Alphaproteobacteria</taxon>
        <taxon>Hyphomicrobiales</taxon>
        <taxon>Xanthobacteraceae</taxon>
        <taxon>Labrys</taxon>
    </lineage>
</organism>
<keyword evidence="2" id="KW-0813">Transport</keyword>
<evidence type="ECO:0000256" key="2">
    <source>
        <dbReference type="ARBA" id="ARBA00022448"/>
    </source>
</evidence>
<dbReference type="InterPro" id="IPR003593">
    <property type="entry name" value="AAA+_ATPase"/>
</dbReference>
<proteinExistence type="inferred from homology"/>